<keyword evidence="5" id="KW-1185">Reference proteome</keyword>
<evidence type="ECO:0000313" key="5">
    <source>
        <dbReference type="Proteomes" id="UP000838672"/>
    </source>
</evidence>
<organism evidence="4 5">
    <name type="scientific">Vibrio stylophorae</name>
    <dbReference type="NCBI Taxonomy" id="659351"/>
    <lineage>
        <taxon>Bacteria</taxon>
        <taxon>Pseudomonadati</taxon>
        <taxon>Pseudomonadota</taxon>
        <taxon>Gammaproteobacteria</taxon>
        <taxon>Vibrionales</taxon>
        <taxon>Vibrionaceae</taxon>
        <taxon>Vibrio</taxon>
    </lineage>
</organism>
<evidence type="ECO:0000256" key="3">
    <source>
        <dbReference type="SAM" id="SignalP"/>
    </source>
</evidence>
<feature type="signal peptide" evidence="3">
    <location>
        <begin position="1"/>
        <end position="21"/>
    </location>
</feature>
<dbReference type="EMBL" id="CAKLDI010000001">
    <property type="protein sequence ID" value="CAH0534155.1"/>
    <property type="molecule type" value="Genomic_DNA"/>
</dbReference>
<name>A0ABM8ZV06_9VIBR</name>
<dbReference type="InterPro" id="IPR018635">
    <property type="entry name" value="UPF0319"/>
</dbReference>
<keyword evidence="2 3" id="KW-0732">Signal</keyword>
<evidence type="ECO:0008006" key="6">
    <source>
        <dbReference type="Google" id="ProtNLM"/>
    </source>
</evidence>
<reference evidence="4" key="1">
    <citation type="submission" date="2021-11" db="EMBL/GenBank/DDBJ databases">
        <authorList>
            <person name="Rodrigo-Torres L."/>
            <person name="Arahal R. D."/>
            <person name="Lucena T."/>
        </authorList>
    </citation>
    <scope>NUCLEOTIDE SEQUENCE</scope>
    <source>
        <strain evidence="4">CECT 7929</strain>
    </source>
</reference>
<evidence type="ECO:0000256" key="2">
    <source>
        <dbReference type="ARBA" id="ARBA00022729"/>
    </source>
</evidence>
<dbReference type="RefSeq" id="WP_237466553.1">
    <property type="nucleotide sequence ID" value="NZ_CAKLDI010000001.1"/>
</dbReference>
<protein>
    <recommendedName>
        <fullName evidence="6">DUF2057 domain-containing protein</fullName>
    </recommendedName>
</protein>
<comment type="similarity">
    <text evidence="1">Belongs to the UPF0319 family.</text>
</comment>
<feature type="chain" id="PRO_5046772409" description="DUF2057 domain-containing protein" evidence="3">
    <location>
        <begin position="22"/>
        <end position="235"/>
    </location>
</feature>
<dbReference type="Proteomes" id="UP000838672">
    <property type="component" value="Unassembled WGS sequence"/>
</dbReference>
<dbReference type="PANTHER" id="PTHR38108:SF1">
    <property type="entry name" value="UPF0319 PROTEIN YCCT"/>
    <property type="match status" value="1"/>
</dbReference>
<evidence type="ECO:0000256" key="1">
    <source>
        <dbReference type="ARBA" id="ARBA00008490"/>
    </source>
</evidence>
<sequence length="235" mass="26126">MKLIRSTFLMASLLCSFSTFAAVTVKLHQDLEPVLIDGEEVGLLTFGSQREIELPDGMNQLVVRVAKLVPSTDGFEKFNSSPVVITFNASNQEILVEPSIVIQRLDQLKRYKANPQMTVKDTDGKPFSVHQGVLMRGKGLMRDYEEELETYNKVHNYSFNTGDFSVTAAMPVVESTPAIQVDGQTAPAAKQPQTTVQSKDFAPVTDFSAPMQAMYLQMTPEQRQAFLSWAVQNVN</sequence>
<evidence type="ECO:0000313" key="4">
    <source>
        <dbReference type="EMBL" id="CAH0534155.1"/>
    </source>
</evidence>
<accession>A0ABM8ZV06</accession>
<dbReference type="PANTHER" id="PTHR38108">
    <property type="entry name" value="UPF0319 PROTEIN YCCT"/>
    <property type="match status" value="1"/>
</dbReference>
<dbReference type="Pfam" id="PF09829">
    <property type="entry name" value="DUF2057"/>
    <property type="match status" value="1"/>
</dbReference>
<gene>
    <name evidence="4" type="ORF">VST7929_02063</name>
</gene>
<comment type="caution">
    <text evidence="4">The sequence shown here is derived from an EMBL/GenBank/DDBJ whole genome shotgun (WGS) entry which is preliminary data.</text>
</comment>
<proteinExistence type="inferred from homology"/>